<gene>
    <name evidence="2" type="ORF">TDUB1175_LOCUS376</name>
    <name evidence="3" type="ORF">TDUB1175_LOCUS377</name>
</gene>
<protein>
    <recommendedName>
        <fullName evidence="1">Fibronectin type-III domain-containing protein</fullName>
    </recommendedName>
</protein>
<dbReference type="CDD" id="cd00063">
    <property type="entry name" value="FN3"/>
    <property type="match status" value="1"/>
</dbReference>
<sequence length="117" mass="12770">MAPPTAPKPTFIESTETVLTVEFAPLEDDSVAAYDLCWKEYPRSWEDAEQSTTLKKSKFSGKKKVKVDAENLTPGTTYTVRLVAKDADGNRGDPSAELVLDTDAVSCGPKKSRCTIL</sequence>
<dbReference type="EMBL" id="HBED01000722">
    <property type="protein sequence ID" value="CAD8291143.1"/>
    <property type="molecule type" value="Transcribed_RNA"/>
</dbReference>
<feature type="domain" description="Fibronectin type-III" evidence="1">
    <location>
        <begin position="3"/>
        <end position="105"/>
    </location>
</feature>
<name>A0A6U1ZUJ5_9STRA</name>
<dbReference type="AlphaFoldDB" id="A0A6U1ZUJ5"/>
<dbReference type="Pfam" id="PF00041">
    <property type="entry name" value="fn3"/>
    <property type="match status" value="1"/>
</dbReference>
<reference evidence="3" key="1">
    <citation type="submission" date="2021-01" db="EMBL/GenBank/DDBJ databases">
        <authorList>
            <person name="Corre E."/>
            <person name="Pelletier E."/>
            <person name="Niang G."/>
            <person name="Scheremetjew M."/>
            <person name="Finn R."/>
            <person name="Kale V."/>
            <person name="Holt S."/>
            <person name="Cochrane G."/>
            <person name="Meng A."/>
            <person name="Brown T."/>
            <person name="Cohen L."/>
        </authorList>
    </citation>
    <scope>NUCLEOTIDE SEQUENCE</scope>
    <source>
        <strain evidence="3">CCMP147</strain>
    </source>
</reference>
<evidence type="ECO:0000259" key="1">
    <source>
        <dbReference type="PROSITE" id="PS50853"/>
    </source>
</evidence>
<dbReference type="Gene3D" id="2.60.40.10">
    <property type="entry name" value="Immunoglobulins"/>
    <property type="match status" value="1"/>
</dbReference>
<evidence type="ECO:0000313" key="2">
    <source>
        <dbReference type="EMBL" id="CAD8291142.1"/>
    </source>
</evidence>
<dbReference type="PROSITE" id="PS50853">
    <property type="entry name" value="FN3"/>
    <property type="match status" value="1"/>
</dbReference>
<dbReference type="InterPro" id="IPR013783">
    <property type="entry name" value="Ig-like_fold"/>
</dbReference>
<proteinExistence type="predicted"/>
<dbReference type="SMART" id="SM00060">
    <property type="entry name" value="FN3"/>
    <property type="match status" value="1"/>
</dbReference>
<dbReference type="SUPFAM" id="SSF49265">
    <property type="entry name" value="Fibronectin type III"/>
    <property type="match status" value="1"/>
</dbReference>
<dbReference type="EMBL" id="HBED01000721">
    <property type="protein sequence ID" value="CAD8291142.1"/>
    <property type="molecule type" value="Transcribed_RNA"/>
</dbReference>
<organism evidence="3">
    <name type="scientific">Pseudictyota dubia</name>
    <dbReference type="NCBI Taxonomy" id="2749911"/>
    <lineage>
        <taxon>Eukaryota</taxon>
        <taxon>Sar</taxon>
        <taxon>Stramenopiles</taxon>
        <taxon>Ochrophyta</taxon>
        <taxon>Bacillariophyta</taxon>
        <taxon>Mediophyceae</taxon>
        <taxon>Biddulphiophycidae</taxon>
        <taxon>Eupodiscales</taxon>
        <taxon>Odontellaceae</taxon>
        <taxon>Pseudictyota</taxon>
    </lineage>
</organism>
<dbReference type="InterPro" id="IPR003961">
    <property type="entry name" value="FN3_dom"/>
</dbReference>
<dbReference type="InterPro" id="IPR036116">
    <property type="entry name" value="FN3_sf"/>
</dbReference>
<evidence type="ECO:0000313" key="3">
    <source>
        <dbReference type="EMBL" id="CAD8291143.1"/>
    </source>
</evidence>
<accession>A0A6U1ZUJ5</accession>